<accession>A0A0W0GE97</accession>
<gene>
    <name evidence="1" type="ORF">WG66_514</name>
</gene>
<dbReference type="EMBL" id="LATX01000216">
    <property type="protein sequence ID" value="KTB46881.1"/>
    <property type="molecule type" value="Genomic_DNA"/>
</dbReference>
<evidence type="ECO:0000313" key="1">
    <source>
        <dbReference type="EMBL" id="KTB46881.1"/>
    </source>
</evidence>
<reference evidence="1 2" key="1">
    <citation type="submission" date="2015-12" db="EMBL/GenBank/DDBJ databases">
        <title>Draft genome sequence of Moniliophthora roreri, the causal agent of frosty pod rot of cacao.</title>
        <authorList>
            <person name="Aime M.C."/>
            <person name="Diaz-Valderrama J.R."/>
            <person name="Kijpornyongpan T."/>
            <person name="Phillips-Mora W."/>
        </authorList>
    </citation>
    <scope>NUCLEOTIDE SEQUENCE [LARGE SCALE GENOMIC DNA]</scope>
    <source>
        <strain evidence="1 2">MCA 2952</strain>
    </source>
</reference>
<proteinExistence type="predicted"/>
<dbReference type="Proteomes" id="UP000054988">
    <property type="component" value="Unassembled WGS sequence"/>
</dbReference>
<evidence type="ECO:0000313" key="2">
    <source>
        <dbReference type="Proteomes" id="UP000054988"/>
    </source>
</evidence>
<dbReference type="AlphaFoldDB" id="A0A0W0GE97"/>
<organism evidence="1 2">
    <name type="scientific">Moniliophthora roreri</name>
    <name type="common">Frosty pod rot fungus</name>
    <name type="synonym">Monilia roreri</name>
    <dbReference type="NCBI Taxonomy" id="221103"/>
    <lineage>
        <taxon>Eukaryota</taxon>
        <taxon>Fungi</taxon>
        <taxon>Dikarya</taxon>
        <taxon>Basidiomycota</taxon>
        <taxon>Agaricomycotina</taxon>
        <taxon>Agaricomycetes</taxon>
        <taxon>Agaricomycetidae</taxon>
        <taxon>Agaricales</taxon>
        <taxon>Marasmiineae</taxon>
        <taxon>Marasmiaceae</taxon>
        <taxon>Moniliophthora</taxon>
    </lineage>
</organism>
<name>A0A0W0GE97_MONRR</name>
<protein>
    <submittedName>
        <fullName evidence="1">Uncharacterized protein</fullName>
    </submittedName>
</protein>
<comment type="caution">
    <text evidence="1">The sequence shown here is derived from an EMBL/GenBank/DDBJ whole genome shotgun (WGS) entry which is preliminary data.</text>
</comment>
<sequence length="235" mass="26273">MELVGFDMRGFNTSTLGGAPRSFEDFIDQAKPAPYMGSLFHYSAVESRIPSPVEQSKDFSQTVSLMLQRLYMLQCDAFSCPMERTKALSDGISEASSEVLQVNPSDSKAMGEWSKKIDGFGEEARRWKDGDQVLRDGLKFTTLNYVKRKTNHSFGHRHYCSISHPPLGMVLESELEGWDAGATILFGFERAVGDGWQVISHWQDGTNGDSKWLRGQVRLRLRSVLRAGVVEEAGP</sequence>